<keyword evidence="2" id="KW-0472">Membrane</keyword>
<dbReference type="RefSeq" id="WP_179564599.1">
    <property type="nucleotide sequence ID" value="NZ_JACBZY010000001.1"/>
</dbReference>
<gene>
    <name evidence="3" type="ORF">BJ979_000348</name>
</gene>
<sequence length="235" mass="23185">MSSTAPSSEPGDPVVGAADGTPSVTDTATAPRRRRRVVAVALPLLIVVVLVWLASCAALSLTSSKQPIGAGGSGGGRAVSSDAFAAGFSVTGDVTVEIRPGVDAPIDVRVENPYSGALRVSGVRVEITGVQTTGVAPGVGAGAPDPDAGASAGATPGTAVDGGRASASGCSAADFTVVQSTAGLRIPEGETRSLSQLDVPVADWPRIALASAERAPDACRGVTLTLAFRADGEVR</sequence>
<dbReference type="AlphaFoldDB" id="A0A852Y767"/>
<proteinExistence type="predicted"/>
<organism evidence="3 4">
    <name type="scientific">Schumannella luteola</name>
    <dbReference type="NCBI Taxonomy" id="472059"/>
    <lineage>
        <taxon>Bacteria</taxon>
        <taxon>Bacillati</taxon>
        <taxon>Actinomycetota</taxon>
        <taxon>Actinomycetes</taxon>
        <taxon>Micrococcales</taxon>
        <taxon>Microbacteriaceae</taxon>
        <taxon>Schumannella</taxon>
    </lineage>
</organism>
<keyword evidence="2" id="KW-1133">Transmembrane helix</keyword>
<feature type="region of interest" description="Disordered" evidence="1">
    <location>
        <begin position="1"/>
        <end position="29"/>
    </location>
</feature>
<dbReference type="EMBL" id="JACBZY010000001">
    <property type="protein sequence ID" value="NYG97722.1"/>
    <property type="molecule type" value="Genomic_DNA"/>
</dbReference>
<protein>
    <submittedName>
        <fullName evidence="3">Uncharacterized protein</fullName>
    </submittedName>
</protein>
<keyword evidence="4" id="KW-1185">Reference proteome</keyword>
<evidence type="ECO:0000313" key="4">
    <source>
        <dbReference type="Proteomes" id="UP000553888"/>
    </source>
</evidence>
<evidence type="ECO:0000256" key="1">
    <source>
        <dbReference type="SAM" id="MobiDB-lite"/>
    </source>
</evidence>
<feature type="region of interest" description="Disordered" evidence="1">
    <location>
        <begin position="136"/>
        <end position="165"/>
    </location>
</feature>
<dbReference type="Proteomes" id="UP000553888">
    <property type="component" value="Unassembled WGS sequence"/>
</dbReference>
<name>A0A852Y767_9MICO</name>
<accession>A0A852Y767</accession>
<keyword evidence="2" id="KW-0812">Transmembrane</keyword>
<evidence type="ECO:0000313" key="3">
    <source>
        <dbReference type="EMBL" id="NYG97722.1"/>
    </source>
</evidence>
<comment type="caution">
    <text evidence="3">The sequence shown here is derived from an EMBL/GenBank/DDBJ whole genome shotgun (WGS) entry which is preliminary data.</text>
</comment>
<evidence type="ECO:0000256" key="2">
    <source>
        <dbReference type="SAM" id="Phobius"/>
    </source>
</evidence>
<feature type="transmembrane region" description="Helical" evidence="2">
    <location>
        <begin position="37"/>
        <end position="61"/>
    </location>
</feature>
<reference evidence="3 4" key="1">
    <citation type="submission" date="2020-07" db="EMBL/GenBank/DDBJ databases">
        <title>Sequencing the genomes of 1000 actinobacteria strains.</title>
        <authorList>
            <person name="Klenk H.-P."/>
        </authorList>
    </citation>
    <scope>NUCLEOTIDE SEQUENCE [LARGE SCALE GENOMIC DNA]</scope>
    <source>
        <strain evidence="3 4">DSM 23141</strain>
    </source>
</reference>